<dbReference type="InterPro" id="IPR027056">
    <property type="entry name" value="Gluconate_2DH_su3"/>
</dbReference>
<feature type="chain" id="PRO_5047465518" evidence="1">
    <location>
        <begin position="35"/>
        <end position="205"/>
    </location>
</feature>
<dbReference type="PROSITE" id="PS51257">
    <property type="entry name" value="PROKAR_LIPOPROTEIN"/>
    <property type="match status" value="1"/>
</dbReference>
<accession>A0ABX1RU79</accession>
<evidence type="ECO:0000313" key="2">
    <source>
        <dbReference type="EMBL" id="NMH87107.1"/>
    </source>
</evidence>
<name>A0ABX1RU79_9FLAO</name>
<sequence>MNRRSALKNLTMSLGYTVAAPTILNILASCTAEAETWKPLFLSPEEKYMVTHLADIILPTTDIPGALDVNIPQFLDLMYHDIEKKENQELFKKGAAIFAKKISISILESKKEDFEKLLSACFNIPKEDSKLLLKEQKLPLAKIKEDKIENYTLYKFLLSVKYYTLFGYFTSEEVGENILAYDPIPGNYQACISVDEATGGRAWSL</sequence>
<organism evidence="2 3">
    <name type="scientific">Flavivirga algicola</name>
    <dbReference type="NCBI Taxonomy" id="2729136"/>
    <lineage>
        <taxon>Bacteria</taxon>
        <taxon>Pseudomonadati</taxon>
        <taxon>Bacteroidota</taxon>
        <taxon>Flavobacteriia</taxon>
        <taxon>Flavobacteriales</taxon>
        <taxon>Flavobacteriaceae</taxon>
        <taxon>Flavivirga</taxon>
    </lineage>
</organism>
<reference evidence="2 3" key="1">
    <citation type="submission" date="2020-04" db="EMBL/GenBank/DDBJ databases">
        <title>A Flavivirga sp. nov.</title>
        <authorList>
            <person name="Sun X."/>
        </authorList>
    </citation>
    <scope>NUCLEOTIDE SEQUENCE [LARGE SCALE GENOMIC DNA]</scope>
    <source>
        <strain evidence="2 3">Y03</strain>
    </source>
</reference>
<dbReference type="Pfam" id="PF13618">
    <property type="entry name" value="Gluconate_2-dh3"/>
    <property type="match status" value="1"/>
</dbReference>
<dbReference type="Proteomes" id="UP000746690">
    <property type="component" value="Unassembled WGS sequence"/>
</dbReference>
<dbReference type="EMBL" id="JABBHF010000003">
    <property type="protein sequence ID" value="NMH87107.1"/>
    <property type="molecule type" value="Genomic_DNA"/>
</dbReference>
<gene>
    <name evidence="2" type="ORF">HHX25_06295</name>
</gene>
<keyword evidence="3" id="KW-1185">Reference proteome</keyword>
<feature type="signal peptide" evidence="1">
    <location>
        <begin position="1"/>
        <end position="34"/>
    </location>
</feature>
<keyword evidence="1" id="KW-0732">Signal</keyword>
<evidence type="ECO:0000256" key="1">
    <source>
        <dbReference type="SAM" id="SignalP"/>
    </source>
</evidence>
<protein>
    <submittedName>
        <fullName evidence="2">Gluconate 2-dehydrogenase subunit 3 family protein</fullName>
    </submittedName>
</protein>
<evidence type="ECO:0000313" key="3">
    <source>
        <dbReference type="Proteomes" id="UP000746690"/>
    </source>
</evidence>
<proteinExistence type="predicted"/>
<dbReference type="RefSeq" id="WP_169671339.1">
    <property type="nucleotide sequence ID" value="NZ_JABBHF010000003.1"/>
</dbReference>
<comment type="caution">
    <text evidence="2">The sequence shown here is derived from an EMBL/GenBank/DDBJ whole genome shotgun (WGS) entry which is preliminary data.</text>
</comment>